<gene>
    <name evidence="10" type="ORF">S01H4_41186</name>
</gene>
<comment type="caution">
    <text evidence="10">The sequence shown here is derived from an EMBL/GenBank/DDBJ whole genome shotgun (WGS) entry which is preliminary data.</text>
</comment>
<accession>X1BMQ4</accession>
<evidence type="ECO:0000256" key="4">
    <source>
        <dbReference type="ARBA" id="ARBA00023110"/>
    </source>
</evidence>
<dbReference type="SUPFAM" id="SSF102735">
    <property type="entry name" value="Trigger factor ribosome-binding domain"/>
    <property type="match status" value="1"/>
</dbReference>
<name>X1BMQ4_9ZZZZ</name>
<feature type="domain" description="Trigger factor C-terminal" evidence="9">
    <location>
        <begin position="188"/>
        <end position="286"/>
    </location>
</feature>
<dbReference type="SUPFAM" id="SSF109998">
    <property type="entry name" value="Triger factor/SurA peptide-binding domain-like"/>
    <property type="match status" value="1"/>
</dbReference>
<dbReference type="Pfam" id="PF05697">
    <property type="entry name" value="Trigger_N"/>
    <property type="match status" value="1"/>
</dbReference>
<dbReference type="EC" id="5.2.1.8" evidence="3"/>
<dbReference type="Gene3D" id="1.10.3120.10">
    <property type="entry name" value="Trigger factor, C-terminal domain"/>
    <property type="match status" value="1"/>
</dbReference>
<reference evidence="10" key="1">
    <citation type="journal article" date="2014" name="Front. Microbiol.">
        <title>High frequency of phylogenetically diverse reductive dehalogenase-homologous genes in deep subseafloor sedimentary metagenomes.</title>
        <authorList>
            <person name="Kawai M."/>
            <person name="Futagami T."/>
            <person name="Toyoda A."/>
            <person name="Takaki Y."/>
            <person name="Nishi S."/>
            <person name="Hori S."/>
            <person name="Arai W."/>
            <person name="Tsubouchi T."/>
            <person name="Morono Y."/>
            <person name="Uchiyama I."/>
            <person name="Ito T."/>
            <person name="Fujiyama A."/>
            <person name="Inagaki F."/>
            <person name="Takami H."/>
        </authorList>
    </citation>
    <scope>NUCLEOTIDE SEQUENCE</scope>
    <source>
        <strain evidence="10">Expedition CK06-06</strain>
    </source>
</reference>
<evidence type="ECO:0000256" key="1">
    <source>
        <dbReference type="ARBA" id="ARBA00000971"/>
    </source>
</evidence>
<dbReference type="AlphaFoldDB" id="X1BMQ4"/>
<keyword evidence="6" id="KW-0413">Isomerase</keyword>
<dbReference type="InterPro" id="IPR008880">
    <property type="entry name" value="Trigger_fac_C"/>
</dbReference>
<dbReference type="InterPro" id="IPR036611">
    <property type="entry name" value="Trigger_fac_ribosome-bd_sf"/>
</dbReference>
<feature type="domain" description="Trigger factor ribosome-binding bacterial" evidence="8">
    <location>
        <begin position="1"/>
        <end position="71"/>
    </location>
</feature>
<organism evidence="10">
    <name type="scientific">marine sediment metagenome</name>
    <dbReference type="NCBI Taxonomy" id="412755"/>
    <lineage>
        <taxon>unclassified sequences</taxon>
        <taxon>metagenomes</taxon>
        <taxon>ecological metagenomes</taxon>
    </lineage>
</organism>
<keyword evidence="4" id="KW-0697">Rotamase</keyword>
<keyword evidence="7" id="KW-0175">Coiled coil</keyword>
<keyword evidence="5" id="KW-0143">Chaperone</keyword>
<dbReference type="InterPro" id="IPR037041">
    <property type="entry name" value="Trigger_fac_C_sf"/>
</dbReference>
<comment type="catalytic activity">
    <reaction evidence="1">
        <text>[protein]-peptidylproline (omega=180) = [protein]-peptidylproline (omega=0)</text>
        <dbReference type="Rhea" id="RHEA:16237"/>
        <dbReference type="Rhea" id="RHEA-COMP:10747"/>
        <dbReference type="Rhea" id="RHEA-COMP:10748"/>
        <dbReference type="ChEBI" id="CHEBI:83833"/>
        <dbReference type="ChEBI" id="CHEBI:83834"/>
        <dbReference type="EC" id="5.2.1.8"/>
    </reaction>
</comment>
<comment type="similarity">
    <text evidence="2">Belongs to the FKBP-type PPIase family. Tig subfamily.</text>
</comment>
<evidence type="ECO:0000259" key="8">
    <source>
        <dbReference type="Pfam" id="PF05697"/>
    </source>
</evidence>
<feature type="coiled-coil region" evidence="7">
    <location>
        <begin position="249"/>
        <end position="276"/>
    </location>
</feature>
<feature type="non-terminal residue" evidence="10">
    <location>
        <position position="288"/>
    </location>
</feature>
<evidence type="ECO:0000259" key="9">
    <source>
        <dbReference type="Pfam" id="PF05698"/>
    </source>
</evidence>
<evidence type="ECO:0000313" key="10">
    <source>
        <dbReference type="EMBL" id="GAG97214.1"/>
    </source>
</evidence>
<feature type="non-terminal residue" evidence="10">
    <location>
        <position position="1"/>
    </location>
</feature>
<dbReference type="Pfam" id="PF05698">
    <property type="entry name" value="Trigger_C"/>
    <property type="match status" value="1"/>
</dbReference>
<evidence type="ECO:0000256" key="7">
    <source>
        <dbReference type="SAM" id="Coils"/>
    </source>
</evidence>
<evidence type="ECO:0000256" key="3">
    <source>
        <dbReference type="ARBA" id="ARBA00013194"/>
    </source>
</evidence>
<dbReference type="InterPro" id="IPR027304">
    <property type="entry name" value="Trigger_fact/SurA_dom_sf"/>
</dbReference>
<dbReference type="InterPro" id="IPR005215">
    <property type="entry name" value="Trig_fac"/>
</dbReference>
<proteinExistence type="inferred from homology"/>
<dbReference type="GO" id="GO:0015031">
    <property type="term" value="P:protein transport"/>
    <property type="evidence" value="ECO:0007669"/>
    <property type="project" value="InterPro"/>
</dbReference>
<dbReference type="GO" id="GO:0006457">
    <property type="term" value="P:protein folding"/>
    <property type="evidence" value="ECO:0007669"/>
    <property type="project" value="InterPro"/>
</dbReference>
<evidence type="ECO:0000256" key="5">
    <source>
        <dbReference type="ARBA" id="ARBA00023186"/>
    </source>
</evidence>
<dbReference type="NCBIfam" id="TIGR00115">
    <property type="entry name" value="tig"/>
    <property type="match status" value="1"/>
</dbReference>
<protein>
    <recommendedName>
        <fullName evidence="3">peptidylprolyl isomerase</fullName>
        <ecNumber evidence="3">5.2.1.8</ecNumber>
    </recommendedName>
</protein>
<dbReference type="InterPro" id="IPR008881">
    <property type="entry name" value="Trigger_fac_ribosome-bd_bac"/>
</dbReference>
<dbReference type="InterPro" id="IPR046357">
    <property type="entry name" value="PPIase_dom_sf"/>
</dbReference>
<dbReference type="Gene3D" id="3.10.50.40">
    <property type="match status" value="1"/>
</dbReference>
<dbReference type="EMBL" id="BART01022503">
    <property type="protein sequence ID" value="GAG97214.1"/>
    <property type="molecule type" value="Genomic_DNA"/>
</dbReference>
<dbReference type="SUPFAM" id="SSF54534">
    <property type="entry name" value="FKBP-like"/>
    <property type="match status" value="1"/>
</dbReference>
<sequence length="288" mass="32831">IPKLYKQAIESEKIEPIAQPQIEISQNEPLVFKAIVPLKPTVKLGDYHSIKLKAEPVEIGAGEIGAAIEQLREQQAVLLPVDRPVQLGDFVTLSIEATIDSKPFLNHKDLLYQVDSNSTFPLPDFAPKLEGVKKNEEKIFSLKVPADYSIKEFCGQECLFKTTVSEIKEKQLPQLDDEFAQSCNYANLTQLREGVTADLRAKAEQRSRLELRQKALDAVVKQSSVDYPPILEDREIDSLLEDVARRFGYREVEDYLKRVSKTEEELREELRLVAKKRVINTLVLDKWL</sequence>
<dbReference type="Gene3D" id="3.30.70.1050">
    <property type="entry name" value="Trigger factor ribosome-binding domain"/>
    <property type="match status" value="1"/>
</dbReference>
<evidence type="ECO:0000256" key="6">
    <source>
        <dbReference type="ARBA" id="ARBA00023235"/>
    </source>
</evidence>
<evidence type="ECO:0000256" key="2">
    <source>
        <dbReference type="ARBA" id="ARBA00005464"/>
    </source>
</evidence>
<dbReference type="GO" id="GO:0003755">
    <property type="term" value="F:peptidyl-prolyl cis-trans isomerase activity"/>
    <property type="evidence" value="ECO:0007669"/>
    <property type="project" value="UniProtKB-KW"/>
</dbReference>